<reference evidence="1 2" key="2">
    <citation type="journal article" date="2009" name="PLoS ONE">
        <title>An integrated genetic and cytogenetic map of the cucumber genome.</title>
        <authorList>
            <person name="Ren Y."/>
            <person name="Zhang Z."/>
            <person name="Liu J."/>
            <person name="Staub J.E."/>
            <person name="Han Y."/>
            <person name="Cheng Z."/>
            <person name="Li X."/>
            <person name="Lu J."/>
            <person name="Miao H."/>
            <person name="Kang H."/>
            <person name="Xie B."/>
            <person name="Gu X."/>
            <person name="Wang X."/>
            <person name="Du Y."/>
            <person name="Jin W."/>
            <person name="Huang S."/>
        </authorList>
    </citation>
    <scope>NUCLEOTIDE SEQUENCE [LARGE SCALE GENOMIC DNA]</scope>
    <source>
        <strain evidence="2">cv. 9930</strain>
        <tissue evidence="1">Leaf</tissue>
    </source>
</reference>
<dbReference type="EMBL" id="ACHR03000084">
    <property type="protein sequence ID" value="KAE8637109.1"/>
    <property type="molecule type" value="Genomic_DNA"/>
</dbReference>
<gene>
    <name evidence="1" type="ORF">Csa_009453</name>
</gene>
<name>A0ACB6HB48_CUCSA</name>
<evidence type="ECO:0000313" key="1">
    <source>
        <dbReference type="EMBL" id="KAE8637109.1"/>
    </source>
</evidence>
<reference evidence="1 2" key="1">
    <citation type="journal article" date="2009" name="Nat. Genet.">
        <title>The genome of the cucumber, Cucumis sativus L.</title>
        <authorList>
            <person name="Huang S."/>
            <person name="Li R."/>
            <person name="Zhang Z."/>
            <person name="Li L."/>
            <person name="Gu X."/>
            <person name="Fan W."/>
            <person name="Lucas W.J."/>
            <person name="Wang X."/>
            <person name="Xie B."/>
            <person name="Ni P."/>
            <person name="Ren Y."/>
            <person name="Zhu H."/>
            <person name="Li J."/>
            <person name="Lin K."/>
            <person name="Jin W."/>
            <person name="Fei Z."/>
            <person name="Li G."/>
            <person name="Staub J."/>
            <person name="Kilian A."/>
            <person name="van der Vossen E.A."/>
            <person name="Wu Y."/>
            <person name="Guo J."/>
            <person name="He J."/>
            <person name="Jia Z."/>
            <person name="Ren Y."/>
            <person name="Tian G."/>
            <person name="Lu Y."/>
            <person name="Ruan J."/>
            <person name="Qian W."/>
            <person name="Wang M."/>
            <person name="Huang Q."/>
            <person name="Li B."/>
            <person name="Xuan Z."/>
            <person name="Cao J."/>
            <person name="Asan"/>
            <person name="Wu Z."/>
            <person name="Zhang J."/>
            <person name="Cai Q."/>
            <person name="Bai Y."/>
            <person name="Zhao B."/>
            <person name="Han Y."/>
            <person name="Li Y."/>
            <person name="Li X."/>
            <person name="Wang S."/>
            <person name="Shi Q."/>
            <person name="Liu S."/>
            <person name="Cho W.K."/>
            <person name="Kim J.Y."/>
            <person name="Xu Y."/>
            <person name="Heller-Uszynska K."/>
            <person name="Miao H."/>
            <person name="Cheng Z."/>
            <person name="Zhang S."/>
            <person name="Wu J."/>
            <person name="Yang Y."/>
            <person name="Kang H."/>
            <person name="Li M."/>
            <person name="Liang H."/>
            <person name="Ren X."/>
            <person name="Shi Z."/>
            <person name="Wen M."/>
            <person name="Jian M."/>
            <person name="Yang H."/>
            <person name="Zhang G."/>
            <person name="Yang Z."/>
            <person name="Chen R."/>
            <person name="Liu S."/>
            <person name="Li J."/>
            <person name="Ma L."/>
            <person name="Liu H."/>
            <person name="Zhou Y."/>
            <person name="Zhao J."/>
            <person name="Fang X."/>
            <person name="Li G."/>
            <person name="Fang L."/>
            <person name="Li Y."/>
            <person name="Liu D."/>
            <person name="Zheng H."/>
            <person name="Zhang Y."/>
            <person name="Qin N."/>
            <person name="Li Z."/>
            <person name="Yang G."/>
            <person name="Yang S."/>
            <person name="Bolund L."/>
            <person name="Kristiansen K."/>
            <person name="Zheng H."/>
            <person name="Li S."/>
            <person name="Zhang X."/>
            <person name="Yang H."/>
            <person name="Wang J."/>
            <person name="Sun R."/>
            <person name="Zhang B."/>
            <person name="Jiang S."/>
            <person name="Wang J."/>
            <person name="Du Y."/>
            <person name="Li S."/>
        </authorList>
    </citation>
    <scope>NUCLEOTIDE SEQUENCE [LARGE SCALE GENOMIC DNA]</scope>
    <source>
        <strain evidence="2">cv. 9930</strain>
        <tissue evidence="1">Leaf</tissue>
    </source>
</reference>
<sequence length="207" mass="23260">RRFKVLRPLHSIFPKSLSASRYCVPVISTSPTSASRSLLQNPSSTKLRYLYSSVLGSKETIQYVFVDPSLTSVGHSQESRVRHLCSRLMVSKINEIVLAPFNPGGHWALLAINAYDDIVFYLDSLRTTSKSTIRYVTDTAIAMFQSQKNIKKSRKQTLWLTVKCPLQVGSIECGYYVMRYMREIVTRGSIVISDAIILTGRTTRGAS</sequence>
<reference evidence="1 2" key="3">
    <citation type="journal article" date="2010" name="BMC Genomics">
        <title>Transcriptome sequencing and comparative analysis of cucumber flowers with different sex types.</title>
        <authorList>
            <person name="Guo S."/>
            <person name="Zheng Y."/>
            <person name="Joung J.G."/>
            <person name="Liu S."/>
            <person name="Zhang Z."/>
            <person name="Crasta O.R."/>
            <person name="Sobral B.W."/>
            <person name="Xu Y."/>
            <person name="Huang S."/>
            <person name="Fei Z."/>
        </authorList>
    </citation>
    <scope>NUCLEOTIDE SEQUENCE [LARGE SCALE GENOMIC DNA]</scope>
    <source>
        <strain evidence="2">cv. 9930</strain>
        <tissue evidence="1">Leaf</tissue>
    </source>
</reference>
<reference evidence="1 2" key="5">
    <citation type="journal article" date="2019" name="Gigascience">
        <title>A chromosome-scale genome assembly of cucumber (Cucumis sativus L.).</title>
        <authorList>
            <person name="Li Q."/>
            <person name="Li H."/>
            <person name="Huang W."/>
            <person name="Xu Y."/>
            <person name="Zhou Q."/>
            <person name="Wang S."/>
            <person name="Ruan J."/>
            <person name="Huang S."/>
            <person name="Zhang Z."/>
        </authorList>
    </citation>
    <scope>NUCLEOTIDE SEQUENCE [LARGE SCALE GENOMIC DNA]</scope>
    <source>
        <strain evidence="2">cv. 9930</strain>
        <tissue evidence="1">Leaf</tissue>
    </source>
</reference>
<keyword evidence="2" id="KW-1185">Reference proteome</keyword>
<feature type="non-terminal residue" evidence="1">
    <location>
        <position position="1"/>
    </location>
</feature>
<protein>
    <submittedName>
        <fullName evidence="1">Uncharacterized protein</fullName>
    </submittedName>
</protein>
<reference evidence="1 2" key="4">
    <citation type="journal article" date="2011" name="BMC Genomics">
        <title>RNA-Seq improves annotation of protein-coding genes in the cucumber genome.</title>
        <authorList>
            <person name="Li Z."/>
            <person name="Zhang Z."/>
            <person name="Yan P."/>
            <person name="Huang S."/>
            <person name="Fei Z."/>
            <person name="Lin K."/>
        </authorList>
    </citation>
    <scope>NUCLEOTIDE SEQUENCE [LARGE SCALE GENOMIC DNA]</scope>
    <source>
        <strain evidence="2">cv. 9930</strain>
        <tissue evidence="1">Leaf</tissue>
    </source>
</reference>
<organism evidence="1 2">
    <name type="scientific">Cucumis sativus</name>
    <name type="common">Cucumber</name>
    <dbReference type="NCBI Taxonomy" id="3659"/>
    <lineage>
        <taxon>Eukaryota</taxon>
        <taxon>Viridiplantae</taxon>
        <taxon>Streptophyta</taxon>
        <taxon>Embryophyta</taxon>
        <taxon>Tracheophyta</taxon>
        <taxon>Spermatophyta</taxon>
        <taxon>Magnoliopsida</taxon>
        <taxon>eudicotyledons</taxon>
        <taxon>Gunneridae</taxon>
        <taxon>Pentapetalae</taxon>
        <taxon>rosids</taxon>
        <taxon>fabids</taxon>
        <taxon>Cucurbitales</taxon>
        <taxon>Cucurbitaceae</taxon>
        <taxon>Benincaseae</taxon>
        <taxon>Cucumis</taxon>
    </lineage>
</organism>
<evidence type="ECO:0000313" key="2">
    <source>
        <dbReference type="Proteomes" id="UP000029981"/>
    </source>
</evidence>
<comment type="caution">
    <text evidence="1">The sequence shown here is derived from an EMBL/GenBank/DDBJ whole genome shotgun (WGS) entry which is preliminary data.</text>
</comment>
<dbReference type="Proteomes" id="UP000029981">
    <property type="component" value="Unassembled WGS sequence"/>
</dbReference>
<proteinExistence type="predicted"/>
<accession>A0ACB6HB48</accession>